<evidence type="ECO:0000313" key="2">
    <source>
        <dbReference type="EMBL" id="QJW99489.1"/>
    </source>
</evidence>
<dbReference type="InterPro" id="IPR013783">
    <property type="entry name" value="Ig-like_fold"/>
</dbReference>
<dbReference type="RefSeq" id="WP_171474448.1">
    <property type="nucleotide sequence ID" value="NZ_CP053452.2"/>
</dbReference>
<dbReference type="Gene3D" id="2.60.40.10">
    <property type="entry name" value="Immunoglobulins"/>
    <property type="match status" value="2"/>
</dbReference>
<dbReference type="AlphaFoldDB" id="A0A6M5YZK9"/>
<sequence length="808" mass="84879">MIGCDGGGKSRMDNLIARCPNCGMEQADAFAHCFVCMTPSRWWCRACCAWRPTRGCPACGGGLTVPSEVFLGGWPVGTTVPFKITARNPNNRLVGCAVSTADEGVTILAPRILVAPFGYVDVSGRITLPPGPLGRRTFRLAFPTGVTVETVLVVEAQVPTPRLEFVPAHVALRAPRPGGTVSSAIALKNTGNVALTAALSAEDLWLSADPRRLTLAPGESVDVRLRARSRKTDSGTRETLLTAVAEGGTWAATVRYALPPPELTANPVSFGELSSGGRSVAEVVVRNTGHVRVVCAVTVAAPWLSALPARINLAPGGERTVRLRALVTAEHDGPLASELILTSDGEVVLRVPVTATATRPRPQLRPVRRQRVLDAAGTAIERRFQLANDGDGRLDLTAGADQPWVKLLTPELSVAPGKKRNLRYRLDLTVLPRGEHKATITLATNAGPVEVPIAVTVLDPNPLLEILPAPAMGAVSPGLPLSAFVQVRNAGIGLLTVRAESESPWVVVSPPLVDVPAGPPVRLNLSIRVAGLGGGEHEAAVRLTSNGGSGRAAVRFRLPVEQIDVPKRIDLGDLPAGQSAGHALRVRNFGPDRVGLTVRGEHPWLEPGRDYLTVNPGETVALPFRVNLPSGVLGPVGSTLVLEGRAVRYAVAVRAWARKVELVLLPGVVSLGPVNPCEVRTFTVDVLNAGEIAADIRESHTSGPLEVWVRRATVLPGERVTLLGRVRVNERRTGASVRATVQLADGAALGVVARVVAPTLAGALAVATVAGALLAGAVLAVSVGWWAGVPALVLGICASAWIYDRQTT</sequence>
<keyword evidence="1" id="KW-0472">Membrane</keyword>
<proteinExistence type="predicted"/>
<name>A0A6M5YZK9_9BACT</name>
<dbReference type="EMBL" id="CP053452">
    <property type="protein sequence ID" value="QJW99489.1"/>
    <property type="molecule type" value="Genomic_DNA"/>
</dbReference>
<keyword evidence="3" id="KW-1185">Reference proteome</keyword>
<protein>
    <submittedName>
        <fullName evidence="2">Uncharacterized protein</fullName>
    </submittedName>
</protein>
<dbReference type="Proteomes" id="UP000503447">
    <property type="component" value="Chromosome"/>
</dbReference>
<feature type="transmembrane region" description="Helical" evidence="1">
    <location>
        <begin position="783"/>
        <end position="803"/>
    </location>
</feature>
<keyword evidence="1" id="KW-0812">Transmembrane</keyword>
<reference evidence="3" key="1">
    <citation type="submission" date="2020-05" db="EMBL/GenBank/DDBJ databases">
        <title>Frigoriglobus tundricola gen. nov., sp. nov., a psychrotolerant cellulolytic planctomycete of the family Gemmataceae with two divergent copies of 16S rRNA gene.</title>
        <authorList>
            <person name="Kulichevskaya I.S."/>
            <person name="Ivanova A.A."/>
            <person name="Naumoff D.G."/>
            <person name="Beletsky A.V."/>
            <person name="Rijpstra W.I.C."/>
            <person name="Sinninghe Damste J.S."/>
            <person name="Mardanov A.V."/>
            <person name="Ravin N.V."/>
            <person name="Dedysh S.N."/>
        </authorList>
    </citation>
    <scope>NUCLEOTIDE SEQUENCE [LARGE SCALE GENOMIC DNA]</scope>
    <source>
        <strain evidence="3">PL17</strain>
    </source>
</reference>
<evidence type="ECO:0000256" key="1">
    <source>
        <dbReference type="SAM" id="Phobius"/>
    </source>
</evidence>
<gene>
    <name evidence="2" type="ORF">FTUN_7101</name>
</gene>
<accession>A0A6M5YZK9</accession>
<keyword evidence="1" id="KW-1133">Transmembrane helix</keyword>
<organism evidence="2 3">
    <name type="scientific">Frigoriglobus tundricola</name>
    <dbReference type="NCBI Taxonomy" id="2774151"/>
    <lineage>
        <taxon>Bacteria</taxon>
        <taxon>Pseudomonadati</taxon>
        <taxon>Planctomycetota</taxon>
        <taxon>Planctomycetia</taxon>
        <taxon>Gemmatales</taxon>
        <taxon>Gemmataceae</taxon>
        <taxon>Frigoriglobus</taxon>
    </lineage>
</organism>
<dbReference type="KEGG" id="ftj:FTUN_7101"/>
<evidence type="ECO:0000313" key="3">
    <source>
        <dbReference type="Proteomes" id="UP000503447"/>
    </source>
</evidence>
<feature type="transmembrane region" description="Helical" evidence="1">
    <location>
        <begin position="755"/>
        <end position="776"/>
    </location>
</feature>